<dbReference type="InterPro" id="IPR011268">
    <property type="entry name" value="Purine_phosphorylase"/>
</dbReference>
<dbReference type="PANTHER" id="PTHR11904:SF9">
    <property type="entry name" value="PURINE NUCLEOSIDE PHOSPHORYLASE-RELATED"/>
    <property type="match status" value="1"/>
</dbReference>
<comment type="similarity">
    <text evidence="2">Belongs to the PNP/MTAP phosphorylase family.</text>
</comment>
<proteinExistence type="inferred from homology"/>
<dbReference type="GO" id="GO:0005737">
    <property type="term" value="C:cytoplasm"/>
    <property type="evidence" value="ECO:0007669"/>
    <property type="project" value="TreeGrafter"/>
</dbReference>
<keyword evidence="7" id="KW-0808">Transferase</keyword>
<dbReference type="InterPro" id="IPR035994">
    <property type="entry name" value="Nucleoside_phosphorylase_sf"/>
</dbReference>
<evidence type="ECO:0000256" key="14">
    <source>
        <dbReference type="ARBA" id="ARBA00033072"/>
    </source>
</evidence>
<comment type="pathway">
    <text evidence="1">Purine metabolism; purine nucleoside salvage.</text>
</comment>
<sequence length="665" mass="72076">LRTRDFGRTSDKTPMIICQTKAAAEFRMVDAFGEVQGRVPGGVSLWSEGLELCTMGADCRVPSRHSMTIIGFGPNIGASLPNPVTFGTRCTSVLHSKHATPGVNMSSFEVAQSVADYLKDKIPFLPEVGIICGSGLGGLAELVTEATIVKYSDIKEFPESTVVGHAGNLVFGHLAGKNVVLMQGRFHPYEGYEMSKVILPIRVMSLLGVETLIVTNAAGGLNPEFKVGDMMIIKDHISLLGLTGKNPLVGPNESQFGPRFPPMKGLYTKELRELAKEIAMELEIEQFLQEGVYVAQMGPAYETPSEANFLRMIGADAVGMSTIHEAVVARHAGMKIFGMSLITNKVALDEDSEVICNHEEVLETSAKRAEIMKTFVEKLVGRLGVRMGSYVDANGAADYIKSKVRQTPQVGIICGSGLGKLAEIVSDPVVVKYSDIKQFPRSTVVGHAGNLVFGKLAGKNVVVMQGRFHPYEGYPMRQVTLPVRVMKLLGVETLIVTNAAGSLNPDYKVGDLMIIKDHISLLGMTGLNPLVGPNDERFGPRFPAMTNIYTKELREIAKAVGAEMQIEDFLREGVYVAEMGPTYETIAEARFLRMIGADAAGMSTAHEAIVAKHAGLKVFAMSLITNQIVVDEDSVVACNHEEVLQTSAKRAEVMKTFVMGMLEKM</sequence>
<dbReference type="InterPro" id="IPR011270">
    <property type="entry name" value="Pur_Nuc_Pase_Ino/Guo-sp"/>
</dbReference>
<comment type="catalytic activity">
    <reaction evidence="11">
        <text>2'-deoxyinosine + phosphate = 2-deoxy-alpha-D-ribose 1-phosphate + hypoxanthine</text>
        <dbReference type="Rhea" id="RHEA:27750"/>
        <dbReference type="ChEBI" id="CHEBI:17368"/>
        <dbReference type="ChEBI" id="CHEBI:28997"/>
        <dbReference type="ChEBI" id="CHEBI:43474"/>
        <dbReference type="ChEBI" id="CHEBI:57259"/>
        <dbReference type="EC" id="2.4.2.1"/>
    </reaction>
</comment>
<comment type="catalytic activity">
    <reaction evidence="10">
        <text>2'-deoxyguanosine + phosphate = 2-deoxy-alpha-D-ribose 1-phosphate + guanine</text>
        <dbReference type="Rhea" id="RHEA:27738"/>
        <dbReference type="ChEBI" id="CHEBI:16235"/>
        <dbReference type="ChEBI" id="CHEBI:17172"/>
        <dbReference type="ChEBI" id="CHEBI:43474"/>
        <dbReference type="ChEBI" id="CHEBI:57259"/>
        <dbReference type="EC" id="2.4.2.1"/>
    </reaction>
</comment>
<dbReference type="InterPro" id="IPR000845">
    <property type="entry name" value="Nucleoside_phosphorylase_d"/>
</dbReference>
<dbReference type="NCBIfam" id="TIGR01697">
    <property type="entry name" value="PNPH-PUNA-XAPA"/>
    <property type="match status" value="2"/>
</dbReference>
<evidence type="ECO:0000256" key="4">
    <source>
        <dbReference type="ARBA" id="ARBA00011886"/>
    </source>
</evidence>
<dbReference type="WBParaSite" id="TTAC_0000904801-mRNA-1">
    <property type="protein sequence ID" value="TTAC_0000904801-mRNA-1"/>
    <property type="gene ID" value="TTAC_0000904801"/>
</dbReference>
<evidence type="ECO:0000256" key="12">
    <source>
        <dbReference type="ARBA" id="ARBA00023970"/>
    </source>
</evidence>
<keyword evidence="8" id="KW-0660">Purine salvage</keyword>
<dbReference type="UniPathway" id="UPA00606"/>
<evidence type="ECO:0000256" key="7">
    <source>
        <dbReference type="ARBA" id="ARBA00022679"/>
    </source>
</evidence>
<dbReference type="PANTHER" id="PTHR11904">
    <property type="entry name" value="METHYLTHIOADENOSINE/PURINE NUCLEOSIDE PHOSPHORYLASE"/>
    <property type="match status" value="1"/>
</dbReference>
<reference evidence="16" key="1">
    <citation type="submission" date="2017-02" db="UniProtKB">
        <authorList>
            <consortium name="WormBaseParasite"/>
        </authorList>
    </citation>
    <scope>IDENTIFICATION</scope>
</reference>
<evidence type="ECO:0000313" key="16">
    <source>
        <dbReference type="WBParaSite" id="TTAC_0000904801-mRNA-1"/>
    </source>
</evidence>
<dbReference type="NCBIfam" id="NF006054">
    <property type="entry name" value="PRK08202.1"/>
    <property type="match status" value="2"/>
</dbReference>
<dbReference type="GO" id="GO:0006166">
    <property type="term" value="P:purine ribonucleoside salvage"/>
    <property type="evidence" value="ECO:0007669"/>
    <property type="project" value="UniProtKB-KW"/>
</dbReference>
<dbReference type="AlphaFoldDB" id="A0A0R3X6C1"/>
<dbReference type="CDD" id="cd09009">
    <property type="entry name" value="PNP-EcPNPII_like"/>
    <property type="match status" value="2"/>
</dbReference>
<name>A0A0R3X6C1_HYDTA</name>
<dbReference type="EC" id="2.4.2.1" evidence="4"/>
<dbReference type="PROSITE" id="PS01240">
    <property type="entry name" value="PNP_MTAP_2"/>
    <property type="match status" value="1"/>
</dbReference>
<evidence type="ECO:0000256" key="6">
    <source>
        <dbReference type="ARBA" id="ARBA00022676"/>
    </source>
</evidence>
<evidence type="ECO:0000256" key="8">
    <source>
        <dbReference type="ARBA" id="ARBA00022726"/>
    </source>
</evidence>
<evidence type="ECO:0000256" key="10">
    <source>
        <dbReference type="ARBA" id="ARBA00023929"/>
    </source>
</evidence>
<evidence type="ECO:0000256" key="9">
    <source>
        <dbReference type="ARBA" id="ARBA00023918"/>
    </source>
</evidence>
<dbReference type="InterPro" id="IPR018099">
    <property type="entry name" value="Purine_phosphorylase-2_CS"/>
</dbReference>
<comment type="subunit">
    <text evidence="3">Homotrimer.</text>
</comment>
<accession>A0A0R3X6C1</accession>
<dbReference type="NCBIfam" id="TIGR01700">
    <property type="entry name" value="PNPH"/>
    <property type="match status" value="2"/>
</dbReference>
<organism evidence="16">
    <name type="scientific">Hydatigena taeniaeformis</name>
    <name type="common">Feline tapeworm</name>
    <name type="synonym">Taenia taeniaeformis</name>
    <dbReference type="NCBI Taxonomy" id="6205"/>
    <lineage>
        <taxon>Eukaryota</taxon>
        <taxon>Metazoa</taxon>
        <taxon>Spiralia</taxon>
        <taxon>Lophotrochozoa</taxon>
        <taxon>Platyhelminthes</taxon>
        <taxon>Cestoda</taxon>
        <taxon>Eucestoda</taxon>
        <taxon>Cyclophyllidea</taxon>
        <taxon>Taeniidae</taxon>
        <taxon>Hydatigera</taxon>
    </lineage>
</organism>
<evidence type="ECO:0000256" key="11">
    <source>
        <dbReference type="ARBA" id="ARBA00023950"/>
    </source>
</evidence>
<dbReference type="Gene3D" id="3.40.50.1580">
    <property type="entry name" value="Nucleoside phosphorylase domain"/>
    <property type="match status" value="2"/>
</dbReference>
<dbReference type="FunFam" id="3.40.50.1580:FF:000004">
    <property type="entry name" value="Purine nucleoside phosphorylase"/>
    <property type="match status" value="2"/>
</dbReference>
<evidence type="ECO:0000256" key="2">
    <source>
        <dbReference type="ARBA" id="ARBA00006751"/>
    </source>
</evidence>
<dbReference type="STRING" id="6205.A0A0R3X6C1"/>
<evidence type="ECO:0000256" key="5">
    <source>
        <dbReference type="ARBA" id="ARBA00013834"/>
    </source>
</evidence>
<evidence type="ECO:0000256" key="1">
    <source>
        <dbReference type="ARBA" id="ARBA00005058"/>
    </source>
</evidence>
<evidence type="ECO:0000256" key="13">
    <source>
        <dbReference type="ARBA" id="ARBA00031036"/>
    </source>
</evidence>
<dbReference type="Pfam" id="PF01048">
    <property type="entry name" value="PNP_UDP_1"/>
    <property type="match status" value="2"/>
</dbReference>
<comment type="catalytic activity">
    <reaction evidence="9">
        <text>inosine + phosphate = alpha-D-ribose 1-phosphate + hypoxanthine</text>
        <dbReference type="Rhea" id="RHEA:27646"/>
        <dbReference type="ChEBI" id="CHEBI:17368"/>
        <dbReference type="ChEBI" id="CHEBI:17596"/>
        <dbReference type="ChEBI" id="CHEBI:43474"/>
        <dbReference type="ChEBI" id="CHEBI:57720"/>
        <dbReference type="EC" id="2.4.2.1"/>
    </reaction>
</comment>
<protein>
    <recommendedName>
        <fullName evidence="5">Purine nucleoside phosphorylase</fullName>
        <ecNumber evidence="4">2.4.2.1</ecNumber>
    </recommendedName>
    <alternativeName>
        <fullName evidence="14">Inosine phosphorylase</fullName>
    </alternativeName>
    <alternativeName>
        <fullName evidence="13">Inosine-guanosine phosphorylase</fullName>
    </alternativeName>
</protein>
<dbReference type="SUPFAM" id="SSF53167">
    <property type="entry name" value="Purine and uridine phosphorylases"/>
    <property type="match status" value="2"/>
</dbReference>
<evidence type="ECO:0000259" key="15">
    <source>
        <dbReference type="Pfam" id="PF01048"/>
    </source>
</evidence>
<feature type="domain" description="Nucleoside phosphorylase" evidence="15">
    <location>
        <begin position="128"/>
        <end position="379"/>
    </location>
</feature>
<keyword evidence="6" id="KW-0328">Glycosyltransferase</keyword>
<evidence type="ECO:0000256" key="3">
    <source>
        <dbReference type="ARBA" id="ARBA00011233"/>
    </source>
</evidence>
<dbReference type="GO" id="GO:0004731">
    <property type="term" value="F:purine-nucleoside phosphorylase activity"/>
    <property type="evidence" value="ECO:0007669"/>
    <property type="project" value="UniProtKB-EC"/>
</dbReference>
<feature type="domain" description="Nucleoside phosphorylase" evidence="15">
    <location>
        <begin position="410"/>
        <end position="659"/>
    </location>
</feature>
<comment type="catalytic activity">
    <reaction evidence="12">
        <text>guanosine + phosphate = alpha-D-ribose 1-phosphate + guanine</text>
        <dbReference type="Rhea" id="RHEA:13233"/>
        <dbReference type="ChEBI" id="CHEBI:16235"/>
        <dbReference type="ChEBI" id="CHEBI:16750"/>
        <dbReference type="ChEBI" id="CHEBI:43474"/>
        <dbReference type="ChEBI" id="CHEBI:57720"/>
        <dbReference type="EC" id="2.4.2.1"/>
    </reaction>
</comment>